<dbReference type="SUPFAM" id="SSF46689">
    <property type="entry name" value="Homeodomain-like"/>
    <property type="match status" value="1"/>
</dbReference>
<keyword evidence="2 4" id="KW-0238">DNA-binding</keyword>
<dbReference type="InterPro" id="IPR001647">
    <property type="entry name" value="HTH_TetR"/>
</dbReference>
<proteinExistence type="predicted"/>
<reference evidence="6 7" key="1">
    <citation type="journal article" date="2016" name="Front. Microbiol.">
        <title>Comparative Genomic Analysis Reveals a Diverse Repertoire of Genes Involved in Prokaryote-Eukaryote Interactions within the Pseudovibrio Genus.</title>
        <authorList>
            <person name="Romano S."/>
            <person name="Fernandez-Guerra A."/>
            <person name="Reen F.J."/>
            <person name="Glockner F.O."/>
            <person name="Crowley S.P."/>
            <person name="O'Sullivan O."/>
            <person name="Cotter P.D."/>
            <person name="Adams C."/>
            <person name="Dobson A.D."/>
            <person name="O'Gara F."/>
        </authorList>
    </citation>
    <scope>NUCLEOTIDE SEQUENCE [LARGE SCALE GENOMIC DNA]</scope>
    <source>
        <strain evidence="6 7">Ad2</strain>
    </source>
</reference>
<sequence>MPRPSVQSARLNEIVEAAAKCVAQYGLEGVTLERIADETGLKRPLIRHHAGNREEIINAVVTHVLSGFGELTTMFANALPAKRGSYTAVDHLFDDHGRSDPAEMMVFQSIVAAADRFPAEAEALLKWVGDFTAVVVEAIKRDFPEVESEAAEAVAHGIVALYFNVDSLAPLKPPLAWRRYAKNAALLLLRFLEDNAGTQRAP</sequence>
<comment type="caution">
    <text evidence="6">The sequence shown here is derived from an EMBL/GenBank/DDBJ whole genome shotgun (WGS) entry which is preliminary data.</text>
</comment>
<accession>A0A165U7C6</accession>
<keyword evidence="1" id="KW-0805">Transcription regulation</keyword>
<dbReference type="PATRIC" id="fig|989403.3.peg.4363"/>
<protein>
    <submittedName>
        <fullName evidence="6">HTH-type transcriptional repressor AcnR</fullName>
    </submittedName>
</protein>
<feature type="DNA-binding region" description="H-T-H motif" evidence="4">
    <location>
        <begin position="31"/>
        <end position="50"/>
    </location>
</feature>
<dbReference type="InterPro" id="IPR009057">
    <property type="entry name" value="Homeodomain-like_sf"/>
</dbReference>
<dbReference type="GO" id="GO:0000976">
    <property type="term" value="F:transcription cis-regulatory region binding"/>
    <property type="evidence" value="ECO:0007669"/>
    <property type="project" value="TreeGrafter"/>
</dbReference>
<evidence type="ECO:0000256" key="2">
    <source>
        <dbReference type="ARBA" id="ARBA00023125"/>
    </source>
</evidence>
<dbReference type="PANTHER" id="PTHR30055:SF234">
    <property type="entry name" value="HTH-TYPE TRANSCRIPTIONAL REGULATOR BETI"/>
    <property type="match status" value="1"/>
</dbReference>
<dbReference type="PROSITE" id="PS50977">
    <property type="entry name" value="HTH_TETR_2"/>
    <property type="match status" value="1"/>
</dbReference>
<evidence type="ECO:0000256" key="4">
    <source>
        <dbReference type="PROSITE-ProRule" id="PRU00335"/>
    </source>
</evidence>
<evidence type="ECO:0000256" key="3">
    <source>
        <dbReference type="ARBA" id="ARBA00023163"/>
    </source>
</evidence>
<dbReference type="AlphaFoldDB" id="A0A165U7C6"/>
<dbReference type="RefSeq" id="WP_068009949.1">
    <property type="nucleotide sequence ID" value="NZ_FOFM01000057.1"/>
</dbReference>
<dbReference type="Gene3D" id="1.10.357.10">
    <property type="entry name" value="Tetracycline Repressor, domain 2"/>
    <property type="match status" value="1"/>
</dbReference>
<evidence type="ECO:0000259" key="5">
    <source>
        <dbReference type="PROSITE" id="PS50977"/>
    </source>
</evidence>
<keyword evidence="7" id="KW-1185">Reference proteome</keyword>
<evidence type="ECO:0000256" key="1">
    <source>
        <dbReference type="ARBA" id="ARBA00023015"/>
    </source>
</evidence>
<dbReference type="PANTHER" id="PTHR30055">
    <property type="entry name" value="HTH-TYPE TRANSCRIPTIONAL REGULATOR RUTR"/>
    <property type="match status" value="1"/>
</dbReference>
<evidence type="ECO:0000313" key="6">
    <source>
        <dbReference type="EMBL" id="KZL10642.1"/>
    </source>
</evidence>
<name>A0A165U7C6_9HYPH</name>
<dbReference type="InterPro" id="IPR050109">
    <property type="entry name" value="HTH-type_TetR-like_transc_reg"/>
</dbReference>
<dbReference type="EMBL" id="LMCB01000115">
    <property type="protein sequence ID" value="KZL10642.1"/>
    <property type="molecule type" value="Genomic_DNA"/>
</dbReference>
<feature type="domain" description="HTH tetR-type" evidence="5">
    <location>
        <begin position="8"/>
        <end position="68"/>
    </location>
</feature>
<dbReference type="Proteomes" id="UP000076577">
    <property type="component" value="Unassembled WGS sequence"/>
</dbReference>
<dbReference type="STRING" id="989403.SAMN05421798_1574"/>
<dbReference type="Pfam" id="PF00440">
    <property type="entry name" value="TetR_N"/>
    <property type="match status" value="1"/>
</dbReference>
<keyword evidence="3" id="KW-0804">Transcription</keyword>
<organism evidence="6 7">
    <name type="scientific">Pseudovibrio axinellae</name>
    <dbReference type="NCBI Taxonomy" id="989403"/>
    <lineage>
        <taxon>Bacteria</taxon>
        <taxon>Pseudomonadati</taxon>
        <taxon>Pseudomonadota</taxon>
        <taxon>Alphaproteobacteria</taxon>
        <taxon>Hyphomicrobiales</taxon>
        <taxon>Stappiaceae</taxon>
        <taxon>Pseudovibrio</taxon>
    </lineage>
</organism>
<dbReference type="GO" id="GO:0003700">
    <property type="term" value="F:DNA-binding transcription factor activity"/>
    <property type="evidence" value="ECO:0007669"/>
    <property type="project" value="TreeGrafter"/>
</dbReference>
<dbReference type="OrthoDB" id="9809265at2"/>
<gene>
    <name evidence="6" type="primary">acnR</name>
    <name evidence="6" type="ORF">PsAD2_03997</name>
</gene>
<evidence type="ECO:0000313" key="7">
    <source>
        <dbReference type="Proteomes" id="UP000076577"/>
    </source>
</evidence>